<evidence type="ECO:0000313" key="16">
    <source>
        <dbReference type="Proteomes" id="UP001233271"/>
    </source>
</evidence>
<reference evidence="15" key="1">
    <citation type="journal article" date="2023" name="BMC Genomics">
        <title>Chromosome-level genome assemblies of Cutaneotrichosporon spp. (Trichosporonales, Basidiomycota) reveal imbalanced evolution between nucleotide sequences and chromosome synteny.</title>
        <authorList>
            <person name="Kobayashi Y."/>
            <person name="Kayamori A."/>
            <person name="Aoki K."/>
            <person name="Shiwa Y."/>
            <person name="Matsutani M."/>
            <person name="Fujita N."/>
            <person name="Sugita T."/>
            <person name="Iwasaki W."/>
            <person name="Tanaka N."/>
            <person name="Takashima M."/>
        </authorList>
    </citation>
    <scope>NUCLEOTIDE SEQUENCE</scope>
    <source>
        <strain evidence="15">HIS019</strain>
    </source>
</reference>
<evidence type="ECO:0000256" key="3">
    <source>
        <dbReference type="ARBA" id="ARBA00001954"/>
    </source>
</evidence>
<dbReference type="InterPro" id="IPR029052">
    <property type="entry name" value="Metallo-depent_PP-like"/>
</dbReference>
<organism evidence="15 16">
    <name type="scientific">Cutaneotrichosporon cavernicola</name>
    <dbReference type="NCBI Taxonomy" id="279322"/>
    <lineage>
        <taxon>Eukaryota</taxon>
        <taxon>Fungi</taxon>
        <taxon>Dikarya</taxon>
        <taxon>Basidiomycota</taxon>
        <taxon>Agaricomycotina</taxon>
        <taxon>Tremellomycetes</taxon>
        <taxon>Trichosporonales</taxon>
        <taxon>Trichosporonaceae</taxon>
        <taxon>Cutaneotrichosporon</taxon>
    </lineage>
</organism>
<evidence type="ECO:0000256" key="8">
    <source>
        <dbReference type="ARBA" id="ARBA00022801"/>
    </source>
</evidence>
<comment type="cofactor">
    <cofactor evidence="2">
        <name>Zn(2+)</name>
        <dbReference type="ChEBI" id="CHEBI:29105"/>
    </cofactor>
</comment>
<dbReference type="GeneID" id="85492199"/>
<evidence type="ECO:0000313" key="15">
    <source>
        <dbReference type="EMBL" id="BEI88328.1"/>
    </source>
</evidence>
<dbReference type="EMBL" id="AP028212">
    <property type="protein sequence ID" value="BEI88328.1"/>
    <property type="molecule type" value="Genomic_DNA"/>
</dbReference>
<evidence type="ECO:0000256" key="5">
    <source>
        <dbReference type="ARBA" id="ARBA00006045"/>
    </source>
</evidence>
<keyword evidence="12" id="KW-0539">Nucleus</keyword>
<name>A0AA48L2A2_9TREE</name>
<evidence type="ECO:0000256" key="6">
    <source>
        <dbReference type="ARBA" id="ARBA00022664"/>
    </source>
</evidence>
<keyword evidence="6" id="KW-0507">mRNA processing</keyword>
<gene>
    <name evidence="15" type="primary">DBR1</name>
    <name evidence="15" type="ORF">CcaverHIS019_0110460</name>
</gene>
<keyword evidence="9" id="KW-0862">Zinc</keyword>
<dbReference type="GO" id="GO:0005634">
    <property type="term" value="C:nucleus"/>
    <property type="evidence" value="ECO:0007669"/>
    <property type="project" value="UniProtKB-SubCell"/>
</dbReference>
<dbReference type="InterPro" id="IPR041816">
    <property type="entry name" value="Dbr1_N"/>
</dbReference>
<comment type="cofactor">
    <cofactor evidence="3">
        <name>Fe(2+)</name>
        <dbReference type="ChEBI" id="CHEBI:29033"/>
    </cofactor>
</comment>
<dbReference type="Pfam" id="PF05011">
    <property type="entry name" value="DBR1"/>
    <property type="match status" value="2"/>
</dbReference>
<dbReference type="PANTHER" id="PTHR12849">
    <property type="entry name" value="RNA LARIAT DEBRANCHING ENZYME"/>
    <property type="match status" value="1"/>
</dbReference>
<proteinExistence type="inferred from homology"/>
<comment type="cofactor">
    <cofactor evidence="1">
        <name>Mn(2+)</name>
        <dbReference type="ChEBI" id="CHEBI:29035"/>
    </cofactor>
</comment>
<feature type="region of interest" description="Disordered" evidence="13">
    <location>
        <begin position="531"/>
        <end position="566"/>
    </location>
</feature>
<dbReference type="SMART" id="SM01124">
    <property type="entry name" value="DBR1"/>
    <property type="match status" value="1"/>
</dbReference>
<dbReference type="PANTHER" id="PTHR12849:SF0">
    <property type="entry name" value="LARIAT DEBRANCHING ENZYME"/>
    <property type="match status" value="1"/>
</dbReference>
<protein>
    <recommendedName>
        <fullName evidence="14">Lariat debranching enzyme C-terminal domain-containing protein</fullName>
    </recommendedName>
</protein>
<dbReference type="KEGG" id="ccac:CcaHIS019_0110460"/>
<dbReference type="SUPFAM" id="SSF56300">
    <property type="entry name" value="Metallo-dependent phosphatases"/>
    <property type="match status" value="1"/>
</dbReference>
<dbReference type="GO" id="GO:0008419">
    <property type="term" value="F:RNA lariat debranching enzyme activity"/>
    <property type="evidence" value="ECO:0007669"/>
    <property type="project" value="TreeGrafter"/>
</dbReference>
<evidence type="ECO:0000256" key="9">
    <source>
        <dbReference type="ARBA" id="ARBA00022833"/>
    </source>
</evidence>
<keyword evidence="16" id="KW-1185">Reference proteome</keyword>
<dbReference type="FunFam" id="3.60.21.10:FF:000035">
    <property type="entry name" value="Lariat debranching enzyme"/>
    <property type="match status" value="1"/>
</dbReference>
<feature type="domain" description="Lariat debranching enzyme C-terminal" evidence="14">
    <location>
        <begin position="415"/>
        <end position="617"/>
    </location>
</feature>
<dbReference type="RefSeq" id="XP_060453594.1">
    <property type="nucleotide sequence ID" value="XM_060596619.1"/>
</dbReference>
<dbReference type="InterPro" id="IPR007708">
    <property type="entry name" value="DBR1_C"/>
</dbReference>
<evidence type="ECO:0000256" key="2">
    <source>
        <dbReference type="ARBA" id="ARBA00001947"/>
    </source>
</evidence>
<dbReference type="Proteomes" id="UP001233271">
    <property type="component" value="Chromosome 1"/>
</dbReference>
<dbReference type="GO" id="GO:0046872">
    <property type="term" value="F:metal ion binding"/>
    <property type="evidence" value="ECO:0007669"/>
    <property type="project" value="UniProtKB-KW"/>
</dbReference>
<dbReference type="CDD" id="cd00844">
    <property type="entry name" value="MPP_Dbr1_N"/>
    <property type="match status" value="1"/>
</dbReference>
<dbReference type="GO" id="GO:0000398">
    <property type="term" value="P:mRNA splicing, via spliceosome"/>
    <property type="evidence" value="ECO:0007669"/>
    <property type="project" value="TreeGrafter"/>
</dbReference>
<feature type="region of interest" description="Disordered" evidence="13">
    <location>
        <begin position="278"/>
        <end position="375"/>
    </location>
</feature>
<evidence type="ECO:0000256" key="10">
    <source>
        <dbReference type="ARBA" id="ARBA00023004"/>
    </source>
</evidence>
<comment type="subcellular location">
    <subcellularLocation>
        <location evidence="4">Nucleus</location>
    </subcellularLocation>
</comment>
<sequence length="624" mass="68476">MRVAVQGCSHGSLSAIYDTVGEYTRRKGETVDLLLLCGDFQALRNKHDFASLAVPPKYHALGTFHEYYSGVRVAPVLTIVIGGNHEASNYMWELYHGGWLAPNIYYLGCAGSVMVNGLRIVGSSGIYKEHDYRKGHFEKVPYTPSTLRSVYHTRKYDVEKLSHLPSGVPTVFMSHDWPIGIAHHGNTRALLQRKKFFRAEVENNTLGSPPLLELMKKIQPDYWFAAHLHVKFAAMYEHSKDWEAKAANEVKEVRKELEKVEVADLVEVDRRESVYDDVDVGGRHANPDEIVISDDDGAASPTKHVSNPDEIAISDDDDAPPSKAAAKTVVNPDEIAISDDDNAPPSKAAAKTVVNPDEIAISDDEGGTANPDGIAVSLSDDELEDELDAALAMSPTPSEPEPSAQGSSTKSTAAGPSSSAKRTGPTTTRFLALDKCGHGKEFIQFLDIPAPHEHSPPRLMYDPHWLAITRALHPYLSLEVYGASLPPRVEQEALVADELVRINGEGVLVPEELVEDDFMADMNAEFDALERRESAAERAAAGLPEEEEEPNGDPKSESDPLPHCAPLDWESADKIEVGRVQQFWPTAPPYPGGDPGQWYTNPQTEAFCGMLGIQNKVNPRPVLR</sequence>
<evidence type="ECO:0000256" key="1">
    <source>
        <dbReference type="ARBA" id="ARBA00001936"/>
    </source>
</evidence>
<dbReference type="InterPro" id="IPR004843">
    <property type="entry name" value="Calcineurin-like_PHP"/>
</dbReference>
<evidence type="ECO:0000256" key="11">
    <source>
        <dbReference type="ARBA" id="ARBA00023211"/>
    </source>
</evidence>
<keyword evidence="7" id="KW-0479">Metal-binding</keyword>
<comment type="similarity">
    <text evidence="5">Belongs to the lariat debranching enzyme family.</text>
</comment>
<keyword evidence="11" id="KW-0464">Manganese</keyword>
<dbReference type="Pfam" id="PF00149">
    <property type="entry name" value="Metallophos"/>
    <property type="match status" value="1"/>
</dbReference>
<feature type="compositionally biased region" description="Basic and acidic residues" evidence="13">
    <location>
        <begin position="278"/>
        <end position="287"/>
    </location>
</feature>
<feature type="compositionally biased region" description="Polar residues" evidence="13">
    <location>
        <begin position="404"/>
        <end position="426"/>
    </location>
</feature>
<keyword evidence="10" id="KW-0408">Iron</keyword>
<evidence type="ECO:0000259" key="14">
    <source>
        <dbReference type="SMART" id="SM01124"/>
    </source>
</evidence>
<evidence type="ECO:0000256" key="13">
    <source>
        <dbReference type="SAM" id="MobiDB-lite"/>
    </source>
</evidence>
<dbReference type="AlphaFoldDB" id="A0AA48L2A2"/>
<evidence type="ECO:0000256" key="4">
    <source>
        <dbReference type="ARBA" id="ARBA00004123"/>
    </source>
</evidence>
<evidence type="ECO:0000256" key="12">
    <source>
        <dbReference type="ARBA" id="ARBA00023242"/>
    </source>
</evidence>
<feature type="region of interest" description="Disordered" evidence="13">
    <location>
        <begin position="393"/>
        <end position="426"/>
    </location>
</feature>
<keyword evidence="8" id="KW-0378">Hydrolase</keyword>
<dbReference type="Gene3D" id="3.60.21.10">
    <property type="match status" value="1"/>
</dbReference>
<accession>A0AA48L2A2</accession>
<evidence type="ECO:0000256" key="7">
    <source>
        <dbReference type="ARBA" id="ARBA00022723"/>
    </source>
</evidence>